<reference evidence="3" key="1">
    <citation type="submission" date="2021-02" db="EMBL/GenBank/DDBJ databases">
        <title>Abyssanaerobacter marinus gen.nov., sp., nov, anaerobic bacterium isolated from the Onnuri vent field of Indian Ocean and suggestion of Mogibacteriaceae fam. nov., and proposal of reclassification of ambiguous this family's genus member.</title>
        <authorList>
            <person name="Kim Y.J."/>
            <person name="Yang J.-A."/>
        </authorList>
    </citation>
    <scope>NUCLEOTIDE SEQUENCE</scope>
    <source>
        <strain evidence="3">DSM 2634</strain>
    </source>
</reference>
<dbReference type="EMBL" id="JAFJZZ010000003">
    <property type="protein sequence ID" value="MBN7773579.1"/>
    <property type="molecule type" value="Genomic_DNA"/>
</dbReference>
<feature type="compositionally biased region" description="Polar residues" evidence="1">
    <location>
        <begin position="242"/>
        <end position="255"/>
    </location>
</feature>
<evidence type="ECO:0008006" key="5">
    <source>
        <dbReference type="Google" id="ProtNLM"/>
    </source>
</evidence>
<feature type="signal peptide" evidence="2">
    <location>
        <begin position="1"/>
        <end position="36"/>
    </location>
</feature>
<feature type="chain" id="PRO_5036794717" description="DUF2680 domain-containing protein" evidence="2">
    <location>
        <begin position="37"/>
        <end position="255"/>
    </location>
</feature>
<feature type="compositionally biased region" description="Basic and acidic residues" evidence="1">
    <location>
        <begin position="230"/>
        <end position="241"/>
    </location>
</feature>
<keyword evidence="4" id="KW-1185">Reference proteome</keyword>
<gene>
    <name evidence="3" type="ORF">JYB65_09415</name>
</gene>
<evidence type="ECO:0000256" key="2">
    <source>
        <dbReference type="SAM" id="SignalP"/>
    </source>
</evidence>
<accession>A0A939IJH1</accession>
<proteinExistence type="predicted"/>
<evidence type="ECO:0000313" key="3">
    <source>
        <dbReference type="EMBL" id="MBN7773579.1"/>
    </source>
</evidence>
<keyword evidence="2" id="KW-0732">Signal</keyword>
<dbReference type="Proteomes" id="UP000664545">
    <property type="component" value="Unassembled WGS sequence"/>
</dbReference>
<feature type="region of interest" description="Disordered" evidence="1">
    <location>
        <begin position="220"/>
        <end position="255"/>
    </location>
</feature>
<comment type="caution">
    <text evidence="3">The sequence shown here is derived from an EMBL/GenBank/DDBJ whole genome shotgun (WGS) entry which is preliminary data.</text>
</comment>
<dbReference type="RefSeq" id="WP_206582410.1">
    <property type="nucleotide sequence ID" value="NZ_JAFJZZ010000003.1"/>
</dbReference>
<evidence type="ECO:0000313" key="4">
    <source>
        <dbReference type="Proteomes" id="UP000664545"/>
    </source>
</evidence>
<protein>
    <recommendedName>
        <fullName evidence="5">DUF2680 domain-containing protein</fullName>
    </recommendedName>
</protein>
<sequence length="255" mass="27075">MEKGEKMNSKISTKRKALAVVAALTLVFSSSVMAFAASTQTQAQAATSTKVAKVSLTDEQKSAIEQARSESVTEAFAQLVNAGTITQEEADNVPYSVGKTSKTSSGGIFTGLTDDQRQALEEERQTERNEALAALVSAGTITQDQADKFTTKEKANNGTELTEDQRTAIKEAMESGQNNTLTTDQRTALQDSVKAIFESKLASLVAAGTITQEQSDFFANAEGHNGFGGFDHDKFGGHGRTDSNSAPTDNNSVSE</sequence>
<dbReference type="AlphaFoldDB" id="A0A939IJH1"/>
<evidence type="ECO:0000256" key="1">
    <source>
        <dbReference type="SAM" id="MobiDB-lite"/>
    </source>
</evidence>
<name>A0A939IJH1_CLOAM</name>
<organism evidence="3 4">
    <name type="scientific">Clostridium aminobutyricum</name>
    <dbReference type="NCBI Taxonomy" id="33953"/>
    <lineage>
        <taxon>Bacteria</taxon>
        <taxon>Bacillati</taxon>
        <taxon>Bacillota</taxon>
        <taxon>Clostridia</taxon>
        <taxon>Eubacteriales</taxon>
        <taxon>Clostridiaceae</taxon>
        <taxon>Clostridium</taxon>
    </lineage>
</organism>